<accession>A0A077M0L2</accession>
<dbReference type="STRING" id="1194083.BN12_60044"/>
<protein>
    <submittedName>
        <fullName evidence="1">Uncharacterized protein</fullName>
    </submittedName>
</protein>
<gene>
    <name evidence="1" type="ORF">BN12_60044</name>
</gene>
<name>A0A077M0L2_9MICO</name>
<dbReference type="Proteomes" id="UP000035721">
    <property type="component" value="Unassembled WGS sequence"/>
</dbReference>
<dbReference type="AlphaFoldDB" id="A0A077M0L2"/>
<sequence length="745" mass="80970">MTYAYAHAQLARALATATEHEDAETRKRADVRVRDWASVLEGMAEGRIDVGSRAPVRGLPAWVTLDVARGGFATGRARAGGPFDDDELERLQRLGLPRSREALFASYLTDAGMEELWLLLESRSYEVRLPEDGALLTVAALTRQGHRASALDLLATLRPYAASLRFMPRAGRPSTMPAEHVYRRSAADVQASLERIAPNSRVETQREALSVWIPLTDRFVAFWAGRSAADFAWGAGATATAETLLTAYDSALQDHPRCRKYRHPKENLAILVAATRAALVGELDERWRGRVRHVLACVEAKRGAVDDAATATLRRTQVEVAALPAQRRVATVAAARLATMRPDEGVLDIDLLLAPVTPDEEAASGVPALTAMPGSVGRKVRLGLSAPAEELVAKGVVPSAEVLAELVPALTARQVSASVDDPDLGPLMGATYAAFRRRRTLLLLNLRKQVQFTELPWVGAAMTVARAVGRPDDPARVARRVAALAIDSFPGTILPNPLISELATLYATGGEDVPLTEELAADIFMGRFSPRFTRAARLAAEFLRGSLYERYYDLDVAEVLSIPEPEPKRRRRGRWIFRGSDETLPVTFADLCSRGVPQGNRWSVVRNGMIIERQQVLTTHNLAALLGVGGVQPTRSPEDLAKAAAGCTARLLELAQRQERPLAAIKDAAYAWRQAVFFLSLIPGDALPSRVDDLRALPSASRRPMSDVIDGLASVVAGRGPRDGMRPFLGWSVGPHWALSSRSGR</sequence>
<dbReference type="RefSeq" id="WP_048549778.1">
    <property type="nucleotide sequence ID" value="NZ_HF570958.1"/>
</dbReference>
<dbReference type="OrthoDB" id="5136203at2"/>
<evidence type="ECO:0000313" key="2">
    <source>
        <dbReference type="Proteomes" id="UP000035721"/>
    </source>
</evidence>
<organism evidence="1 2">
    <name type="scientific">Nostocoides japonicum T1-X7</name>
    <dbReference type="NCBI Taxonomy" id="1194083"/>
    <lineage>
        <taxon>Bacteria</taxon>
        <taxon>Bacillati</taxon>
        <taxon>Actinomycetota</taxon>
        <taxon>Actinomycetes</taxon>
        <taxon>Micrococcales</taxon>
        <taxon>Intrasporangiaceae</taxon>
        <taxon>Nostocoides</taxon>
    </lineage>
</organism>
<keyword evidence="2" id="KW-1185">Reference proteome</keyword>
<proteinExistence type="predicted"/>
<dbReference type="EMBL" id="CAJB01000392">
    <property type="protein sequence ID" value="CCH79838.1"/>
    <property type="molecule type" value="Genomic_DNA"/>
</dbReference>
<evidence type="ECO:0000313" key="1">
    <source>
        <dbReference type="EMBL" id="CCH79838.1"/>
    </source>
</evidence>
<comment type="caution">
    <text evidence="1">The sequence shown here is derived from an EMBL/GenBank/DDBJ whole genome shotgun (WGS) entry which is preliminary data.</text>
</comment>
<reference evidence="1 2" key="1">
    <citation type="journal article" date="2013" name="ISME J.">
        <title>A metabolic model for members of the genus Tetrasphaera involved in enhanced biological phosphorus removal.</title>
        <authorList>
            <person name="Kristiansen R."/>
            <person name="Nguyen H.T.T."/>
            <person name="Saunders A.M."/>
            <person name="Nielsen J.L."/>
            <person name="Wimmer R."/>
            <person name="Le V.Q."/>
            <person name="McIlroy S.J."/>
            <person name="Petrovski S."/>
            <person name="Seviour R.J."/>
            <person name="Calteau A."/>
            <person name="Nielsen K.L."/>
            <person name="Nielsen P.H."/>
        </authorList>
    </citation>
    <scope>NUCLEOTIDE SEQUENCE [LARGE SCALE GENOMIC DNA]</scope>
    <source>
        <strain evidence="1 2">T1-X7</strain>
    </source>
</reference>